<keyword evidence="7" id="KW-0460">Magnesium</keyword>
<dbReference type="EMBL" id="CP000248">
    <property type="protein sequence ID" value="ABD25466.1"/>
    <property type="molecule type" value="Genomic_DNA"/>
</dbReference>
<dbReference type="InterPro" id="IPR043519">
    <property type="entry name" value="NT_sf"/>
</dbReference>
<evidence type="ECO:0000256" key="2">
    <source>
        <dbReference type="ARBA" id="ARBA00022679"/>
    </source>
</evidence>
<dbReference type="RefSeq" id="WP_011444680.1">
    <property type="nucleotide sequence ID" value="NC_007794.1"/>
</dbReference>
<dbReference type="CDD" id="cd05398">
    <property type="entry name" value="NT_ClassII-CCAase"/>
    <property type="match status" value="1"/>
</dbReference>
<dbReference type="STRING" id="279238.Saro_1021"/>
<dbReference type="GO" id="GO:0016779">
    <property type="term" value="F:nucleotidyltransferase activity"/>
    <property type="evidence" value="ECO:0007669"/>
    <property type="project" value="UniProtKB-KW"/>
</dbReference>
<dbReference type="GO" id="GO:0000166">
    <property type="term" value="F:nucleotide binding"/>
    <property type="evidence" value="ECO:0007669"/>
    <property type="project" value="UniProtKB-KW"/>
</dbReference>
<dbReference type="Pfam" id="PF01743">
    <property type="entry name" value="PolyA_pol"/>
    <property type="match status" value="1"/>
</dbReference>
<reference evidence="12" key="1">
    <citation type="submission" date="2006-01" db="EMBL/GenBank/DDBJ databases">
        <title>Complete sequence of Novosphingobium aromaticivorans DSM 12444.</title>
        <authorList>
            <consortium name="US DOE Joint Genome Institute"/>
            <person name="Copeland A."/>
            <person name="Lucas S."/>
            <person name="Lapidus A."/>
            <person name="Barry K."/>
            <person name="Detter J.C."/>
            <person name="Glavina T."/>
            <person name="Hammon N."/>
            <person name="Israni S."/>
            <person name="Pitluck S."/>
            <person name="Chain P."/>
            <person name="Malfatti S."/>
            <person name="Shin M."/>
            <person name="Vergez L."/>
            <person name="Schmutz J."/>
            <person name="Larimer F."/>
            <person name="Land M."/>
            <person name="Kyrpides N."/>
            <person name="Ivanova N."/>
            <person name="Fredrickson J."/>
            <person name="Balkwill D."/>
            <person name="Romine M.F."/>
            <person name="Richardson P."/>
        </authorList>
    </citation>
    <scope>NUCLEOTIDE SEQUENCE [LARGE SCALE GENOMIC DNA]</scope>
    <source>
        <strain evidence="12">ATCC 700278 / DSM 12444 / CCUG 56034 / CIP 105152 / NBRC 16084 / F199</strain>
    </source>
</reference>
<dbReference type="Gene3D" id="3.30.460.10">
    <property type="entry name" value="Beta Polymerase, domain 2"/>
    <property type="match status" value="1"/>
</dbReference>
<evidence type="ECO:0000256" key="4">
    <source>
        <dbReference type="ARBA" id="ARBA00022695"/>
    </source>
</evidence>
<evidence type="ECO:0000256" key="8">
    <source>
        <dbReference type="RuleBase" id="RU003953"/>
    </source>
</evidence>
<evidence type="ECO:0000313" key="11">
    <source>
        <dbReference type="EMBL" id="ABD25466.1"/>
    </source>
</evidence>
<evidence type="ECO:0000256" key="1">
    <source>
        <dbReference type="ARBA" id="ARBA00001946"/>
    </source>
</evidence>
<dbReference type="Proteomes" id="UP000009134">
    <property type="component" value="Chromosome"/>
</dbReference>
<accession>Q2G9K7</accession>
<keyword evidence="6" id="KW-0547">Nucleotide-binding</keyword>
<dbReference type="GO" id="GO:0008033">
    <property type="term" value="P:tRNA processing"/>
    <property type="evidence" value="ECO:0007669"/>
    <property type="project" value="UniProtKB-KW"/>
</dbReference>
<name>Q2G9K7_NOVAD</name>
<dbReference type="InterPro" id="IPR002646">
    <property type="entry name" value="PolA_pol_head_dom"/>
</dbReference>
<dbReference type="GO" id="GO:0000049">
    <property type="term" value="F:tRNA binding"/>
    <property type="evidence" value="ECO:0007669"/>
    <property type="project" value="TreeGrafter"/>
</dbReference>
<dbReference type="GO" id="GO:0046872">
    <property type="term" value="F:metal ion binding"/>
    <property type="evidence" value="ECO:0007669"/>
    <property type="project" value="UniProtKB-KW"/>
</dbReference>
<evidence type="ECO:0000259" key="9">
    <source>
        <dbReference type="Pfam" id="PF01743"/>
    </source>
</evidence>
<evidence type="ECO:0000256" key="6">
    <source>
        <dbReference type="ARBA" id="ARBA00022741"/>
    </source>
</evidence>
<comment type="cofactor">
    <cofactor evidence="1">
        <name>Mg(2+)</name>
        <dbReference type="ChEBI" id="CHEBI:18420"/>
    </cofactor>
</comment>
<dbReference type="InterPro" id="IPR050264">
    <property type="entry name" value="Bact_CCA-adding_enz_type3_sf"/>
</dbReference>
<dbReference type="SUPFAM" id="SSF81891">
    <property type="entry name" value="Poly A polymerase C-terminal region-like"/>
    <property type="match status" value="1"/>
</dbReference>
<dbReference type="InterPro" id="IPR032828">
    <property type="entry name" value="PolyA_RNA-bd"/>
</dbReference>
<dbReference type="KEGG" id="nar:Saro_1021"/>
<dbReference type="Gene3D" id="1.10.3090.10">
    <property type="entry name" value="cca-adding enzyme, domain 2"/>
    <property type="match status" value="1"/>
</dbReference>
<proteinExistence type="inferred from homology"/>
<evidence type="ECO:0000259" key="10">
    <source>
        <dbReference type="Pfam" id="PF12627"/>
    </source>
</evidence>
<sequence>MTDRLPKADWTARDDLAALVAALDPDSQGNCRWVGGVVRDTILGLPAKDIDMATTLPPDETAARLSTAGIKSVPTGIAHGTVTAVLPGGPVEITTLRRDVSTDGRHATVSFSTDWRDDAARRDFTINALYADPRTLEVFDYHGGLADLAARRVRFIGDARQRIREDYLRILRYFRFQARFGSIPADTEAESAVSELAAGLKGLSRERVGWELMNLLGLPDPAPTMRRMAELGVLAQVLPETAADGLDALEALIGNEQSARADAVAIRRLAALLPADRHLAELVAARLRLSAAQRKRLATVAAPSGADGDARALAYRIGIEEARDRLLIAGRPVAALDGWQAPALPLKGGEIVARGVTAGPEVARTLRAVEDQWISEGFPDGARVSAILDQVLGHTSAPRD</sequence>
<protein>
    <submittedName>
        <fullName evidence="11">Polynucleotide adenylyltransferase region</fullName>
    </submittedName>
</protein>
<gene>
    <name evidence="11" type="ordered locus">Saro_1021</name>
</gene>
<evidence type="ECO:0000313" key="12">
    <source>
        <dbReference type="Proteomes" id="UP000009134"/>
    </source>
</evidence>
<keyword evidence="12" id="KW-1185">Reference proteome</keyword>
<keyword evidence="2 8" id="KW-0808">Transferase</keyword>
<feature type="domain" description="tRNA nucleotidyltransferase/poly(A) polymerase RNA and SrmB- binding" evidence="10">
    <location>
        <begin position="187"/>
        <end position="243"/>
    </location>
</feature>
<keyword evidence="4 11" id="KW-0548">Nucleotidyltransferase</keyword>
<dbReference type="Pfam" id="PF12627">
    <property type="entry name" value="PolyA_pol_RNAbd"/>
    <property type="match status" value="1"/>
</dbReference>
<keyword evidence="3" id="KW-0819">tRNA processing</keyword>
<dbReference type="PANTHER" id="PTHR46173">
    <property type="entry name" value="CCA TRNA NUCLEOTIDYLTRANSFERASE 1, MITOCHONDRIAL"/>
    <property type="match status" value="1"/>
</dbReference>
<dbReference type="AlphaFoldDB" id="Q2G9K7"/>
<keyword evidence="5" id="KW-0479">Metal-binding</keyword>
<dbReference type="PANTHER" id="PTHR46173:SF1">
    <property type="entry name" value="CCA TRNA NUCLEOTIDYLTRANSFERASE 1, MITOCHONDRIAL"/>
    <property type="match status" value="1"/>
</dbReference>
<organism evidence="11 12">
    <name type="scientific">Novosphingobium aromaticivorans (strain ATCC 700278 / DSM 12444 / CCUG 56034 / CIP 105152 / NBRC 16084 / F199)</name>
    <dbReference type="NCBI Taxonomy" id="279238"/>
    <lineage>
        <taxon>Bacteria</taxon>
        <taxon>Pseudomonadati</taxon>
        <taxon>Pseudomonadota</taxon>
        <taxon>Alphaproteobacteria</taxon>
        <taxon>Sphingomonadales</taxon>
        <taxon>Sphingomonadaceae</taxon>
        <taxon>Novosphingobium</taxon>
    </lineage>
</organism>
<evidence type="ECO:0000256" key="7">
    <source>
        <dbReference type="ARBA" id="ARBA00022842"/>
    </source>
</evidence>
<dbReference type="HOGENOM" id="CLU_015961_2_3_5"/>
<evidence type="ECO:0000256" key="5">
    <source>
        <dbReference type="ARBA" id="ARBA00022723"/>
    </source>
</evidence>
<dbReference type="SUPFAM" id="SSF81301">
    <property type="entry name" value="Nucleotidyltransferase"/>
    <property type="match status" value="1"/>
</dbReference>
<dbReference type="eggNOG" id="COG0617">
    <property type="taxonomic scope" value="Bacteria"/>
</dbReference>
<keyword evidence="8" id="KW-0694">RNA-binding</keyword>
<comment type="similarity">
    <text evidence="8">Belongs to the tRNA nucleotidyltransferase/poly(A) polymerase family.</text>
</comment>
<evidence type="ECO:0000256" key="3">
    <source>
        <dbReference type="ARBA" id="ARBA00022694"/>
    </source>
</evidence>
<feature type="domain" description="Poly A polymerase head" evidence="9">
    <location>
        <begin position="32"/>
        <end position="154"/>
    </location>
</feature>